<organism evidence="1 2">
    <name type="scientific">Hymenobacter jeongseonensis</name>
    <dbReference type="NCBI Taxonomy" id="2791027"/>
    <lineage>
        <taxon>Bacteria</taxon>
        <taxon>Pseudomonadati</taxon>
        <taxon>Bacteroidota</taxon>
        <taxon>Cytophagia</taxon>
        <taxon>Cytophagales</taxon>
        <taxon>Hymenobacteraceae</taxon>
        <taxon>Hymenobacter</taxon>
    </lineage>
</organism>
<dbReference type="EMBL" id="JADQDQ010000015">
    <property type="protein sequence ID" value="MBF9239672.1"/>
    <property type="molecule type" value="Genomic_DNA"/>
</dbReference>
<gene>
    <name evidence="1" type="ORF">I2I05_19925</name>
</gene>
<evidence type="ECO:0000313" key="1">
    <source>
        <dbReference type="EMBL" id="MBF9239672.1"/>
    </source>
</evidence>
<accession>A0ABS0IMT0</accession>
<dbReference type="RefSeq" id="WP_196284022.1">
    <property type="nucleotide sequence ID" value="NZ_JADQDQ010000015.1"/>
</dbReference>
<comment type="caution">
    <text evidence="1">The sequence shown here is derived from an EMBL/GenBank/DDBJ whole genome shotgun (WGS) entry which is preliminary data.</text>
</comment>
<protein>
    <submittedName>
        <fullName evidence="1">Uncharacterized protein</fullName>
    </submittedName>
</protein>
<dbReference type="Proteomes" id="UP000597617">
    <property type="component" value="Unassembled WGS sequence"/>
</dbReference>
<evidence type="ECO:0000313" key="2">
    <source>
        <dbReference type="Proteomes" id="UP000597617"/>
    </source>
</evidence>
<name>A0ABS0IMT0_9BACT</name>
<sequence length="195" mass="22179">MSSSSTPYFLITDMYEQVLPSPADHAQQWLALLASIAMVESESFHQKHEQYLARNGCGFMAFVYQKAIVEILLNANLDERYELCGVFRRVMSQGIDRHFGELDLIDHTLRQGLANNARQWLAFLHSMSLADKTSFHSVHLGFLNTYGCDFMSQVYFDTFEYALRPGGMVAPDRILNAFNRALEQALLSTPSTRPD</sequence>
<reference evidence="1 2" key="1">
    <citation type="submission" date="2020-11" db="EMBL/GenBank/DDBJ databases">
        <authorList>
            <person name="Kim M.K."/>
        </authorList>
    </citation>
    <scope>NUCLEOTIDE SEQUENCE [LARGE SCALE GENOMIC DNA]</scope>
    <source>
        <strain evidence="1 2">BT683</strain>
    </source>
</reference>
<proteinExistence type="predicted"/>
<keyword evidence="2" id="KW-1185">Reference proteome</keyword>